<evidence type="ECO:0000313" key="1">
    <source>
        <dbReference type="Proteomes" id="UP000887565"/>
    </source>
</evidence>
<keyword evidence="1" id="KW-1185">Reference proteome</keyword>
<evidence type="ECO:0000313" key="2">
    <source>
        <dbReference type="WBParaSite" id="nRc.2.0.1.t26429-RA"/>
    </source>
</evidence>
<dbReference type="Proteomes" id="UP000887565">
    <property type="component" value="Unplaced"/>
</dbReference>
<dbReference type="WBParaSite" id="nRc.2.0.1.t26429-RA">
    <property type="protein sequence ID" value="nRc.2.0.1.t26429-RA"/>
    <property type="gene ID" value="nRc.2.0.1.g26429"/>
</dbReference>
<name>A0A915JJS6_ROMCU</name>
<reference evidence="2" key="1">
    <citation type="submission" date="2022-11" db="UniProtKB">
        <authorList>
            <consortium name="WormBaseParasite"/>
        </authorList>
    </citation>
    <scope>IDENTIFICATION</scope>
</reference>
<organism evidence="1 2">
    <name type="scientific">Romanomermis culicivorax</name>
    <name type="common">Nematode worm</name>
    <dbReference type="NCBI Taxonomy" id="13658"/>
    <lineage>
        <taxon>Eukaryota</taxon>
        <taxon>Metazoa</taxon>
        <taxon>Ecdysozoa</taxon>
        <taxon>Nematoda</taxon>
        <taxon>Enoplea</taxon>
        <taxon>Dorylaimia</taxon>
        <taxon>Mermithida</taxon>
        <taxon>Mermithoidea</taxon>
        <taxon>Mermithidae</taxon>
        <taxon>Romanomermis</taxon>
    </lineage>
</organism>
<sequence length="109" mass="12073">MYAYPLPTMALVHMLTAEELLHRPTSAIDVKLADEELLDTLIFDLNIAKLPPSTGVSALHTLAATANLTTTATQITNFLKLMFDEIWILAPVPMDESTPVQSIARLFHR</sequence>
<dbReference type="AlphaFoldDB" id="A0A915JJS6"/>
<protein>
    <submittedName>
        <fullName evidence="2">Uncharacterized protein</fullName>
    </submittedName>
</protein>
<accession>A0A915JJS6</accession>
<proteinExistence type="predicted"/>